<dbReference type="Proteomes" id="UP000800041">
    <property type="component" value="Unassembled WGS sequence"/>
</dbReference>
<reference evidence="1" key="1">
    <citation type="journal article" date="2020" name="Stud. Mycol.">
        <title>101 Dothideomycetes genomes: a test case for predicting lifestyles and emergence of pathogens.</title>
        <authorList>
            <person name="Haridas S."/>
            <person name="Albert R."/>
            <person name="Binder M."/>
            <person name="Bloem J."/>
            <person name="Labutti K."/>
            <person name="Salamov A."/>
            <person name="Andreopoulos B."/>
            <person name="Baker S."/>
            <person name="Barry K."/>
            <person name="Bills G."/>
            <person name="Bluhm B."/>
            <person name="Cannon C."/>
            <person name="Castanera R."/>
            <person name="Culley D."/>
            <person name="Daum C."/>
            <person name="Ezra D."/>
            <person name="Gonzalez J."/>
            <person name="Henrissat B."/>
            <person name="Kuo A."/>
            <person name="Liang C."/>
            <person name="Lipzen A."/>
            <person name="Lutzoni F."/>
            <person name="Magnuson J."/>
            <person name="Mondo S."/>
            <person name="Nolan M."/>
            <person name="Ohm R."/>
            <person name="Pangilinan J."/>
            <person name="Park H.-J."/>
            <person name="Ramirez L."/>
            <person name="Alfaro M."/>
            <person name="Sun H."/>
            <person name="Tritt A."/>
            <person name="Yoshinaga Y."/>
            <person name="Zwiers L.-H."/>
            <person name="Turgeon B."/>
            <person name="Goodwin S."/>
            <person name="Spatafora J."/>
            <person name="Crous P."/>
            <person name="Grigoriev I."/>
        </authorList>
    </citation>
    <scope>NUCLEOTIDE SEQUENCE</scope>
    <source>
        <strain evidence="1">CBS 113979</strain>
    </source>
</reference>
<name>A0A6G1GSV4_9PEZI</name>
<sequence>MRRQTCSGVGRIHAARDIVACQDYRLHRLLRLHRLHHLLRSILSWHCAFCYITTEYISHHDDISAWQDWVSIGTGVRI</sequence>
<dbReference type="AlphaFoldDB" id="A0A6G1GSV4"/>
<keyword evidence="2" id="KW-1185">Reference proteome</keyword>
<proteinExistence type="predicted"/>
<evidence type="ECO:0000313" key="2">
    <source>
        <dbReference type="Proteomes" id="UP000800041"/>
    </source>
</evidence>
<evidence type="ECO:0000313" key="1">
    <source>
        <dbReference type="EMBL" id="KAF1984033.1"/>
    </source>
</evidence>
<accession>A0A6G1GSV4</accession>
<protein>
    <submittedName>
        <fullName evidence="1">Uncharacterized protein</fullName>
    </submittedName>
</protein>
<dbReference type="EMBL" id="ML977171">
    <property type="protein sequence ID" value="KAF1984033.1"/>
    <property type="molecule type" value="Genomic_DNA"/>
</dbReference>
<gene>
    <name evidence="1" type="ORF">K402DRAFT_155002</name>
</gene>
<organism evidence="1 2">
    <name type="scientific">Aulographum hederae CBS 113979</name>
    <dbReference type="NCBI Taxonomy" id="1176131"/>
    <lineage>
        <taxon>Eukaryota</taxon>
        <taxon>Fungi</taxon>
        <taxon>Dikarya</taxon>
        <taxon>Ascomycota</taxon>
        <taxon>Pezizomycotina</taxon>
        <taxon>Dothideomycetes</taxon>
        <taxon>Pleosporomycetidae</taxon>
        <taxon>Aulographales</taxon>
        <taxon>Aulographaceae</taxon>
    </lineage>
</organism>